<dbReference type="EMBL" id="KI392068">
    <property type="protein sequence ID" value="ERN19642.1"/>
    <property type="molecule type" value="Genomic_DNA"/>
</dbReference>
<reference evidence="2" key="1">
    <citation type="journal article" date="2013" name="Science">
        <title>The Amborella genome and the evolution of flowering plants.</title>
        <authorList>
            <consortium name="Amborella Genome Project"/>
        </authorList>
    </citation>
    <scope>NUCLEOTIDE SEQUENCE [LARGE SCALE GENOMIC DNA]</scope>
</reference>
<dbReference type="HOGENOM" id="CLU_2267401_0_0_1"/>
<dbReference type="AlphaFoldDB" id="U5DDZ7"/>
<evidence type="ECO:0000313" key="1">
    <source>
        <dbReference type="EMBL" id="ERN19642.1"/>
    </source>
</evidence>
<proteinExistence type="predicted"/>
<dbReference type="Proteomes" id="UP000017836">
    <property type="component" value="Unassembled WGS sequence"/>
</dbReference>
<gene>
    <name evidence="1" type="ORF">AMTR_s00062p00154230</name>
</gene>
<keyword evidence="2" id="KW-1185">Reference proteome</keyword>
<accession>U5DDZ7</accession>
<dbReference type="Gramene" id="ERN19642">
    <property type="protein sequence ID" value="ERN19642"/>
    <property type="gene ID" value="AMTR_s00062p00154230"/>
</dbReference>
<name>U5DDZ7_AMBTC</name>
<protein>
    <submittedName>
        <fullName evidence="1">Uncharacterized protein</fullName>
    </submittedName>
</protein>
<sequence>MEVEQLRRRPGFGRDEASRMVAARPALWAKCTTEFSFMKKYKGKYLPIYFHELKKILGTEAREQGMVRIEAMWMGYGLGVDVFLKAYRHLKTIFLGIKSLLSL</sequence>
<evidence type="ECO:0000313" key="2">
    <source>
        <dbReference type="Proteomes" id="UP000017836"/>
    </source>
</evidence>
<organism evidence="1 2">
    <name type="scientific">Amborella trichopoda</name>
    <dbReference type="NCBI Taxonomy" id="13333"/>
    <lineage>
        <taxon>Eukaryota</taxon>
        <taxon>Viridiplantae</taxon>
        <taxon>Streptophyta</taxon>
        <taxon>Embryophyta</taxon>
        <taxon>Tracheophyta</taxon>
        <taxon>Spermatophyta</taxon>
        <taxon>Magnoliopsida</taxon>
        <taxon>Amborellales</taxon>
        <taxon>Amborellaceae</taxon>
        <taxon>Amborella</taxon>
    </lineage>
</organism>